<dbReference type="GO" id="GO:0015074">
    <property type="term" value="P:DNA integration"/>
    <property type="evidence" value="ECO:0007669"/>
    <property type="project" value="InterPro"/>
</dbReference>
<dbReference type="InterPro" id="IPR001584">
    <property type="entry name" value="Integrase_cat-core"/>
</dbReference>
<proteinExistence type="predicted"/>
<dbReference type="EMBL" id="ASPP01000122">
    <property type="protein sequence ID" value="ETO36938.1"/>
    <property type="molecule type" value="Genomic_DNA"/>
</dbReference>
<dbReference type="AlphaFoldDB" id="X6PFS3"/>
<name>X6PFS3_RETFI</name>
<accession>X6PFS3</accession>
<sequence>MITLTNEDWRKSIEQQKIRLNKMGILTYDGKAIIILARIVDDVKLFCKHFFTCQVSKGTSDSNVGDIQHFPATRPFQMVALDIVGPLPKTGLGNQYILTMMDRFTQYVAAVPLKTNAQKKLHYLLQVSGSIAMVSLKQTYQIMEHSLKGKWQIYVKTNGDKTIITSSYHPQTNGML</sequence>
<dbReference type="Gene3D" id="3.30.420.10">
    <property type="entry name" value="Ribonuclease H-like superfamily/Ribonuclease H"/>
    <property type="match status" value="1"/>
</dbReference>
<comment type="caution">
    <text evidence="2">The sequence shown here is derived from an EMBL/GenBank/DDBJ whole genome shotgun (WGS) entry which is preliminary data.</text>
</comment>
<dbReference type="SUPFAM" id="SSF53098">
    <property type="entry name" value="Ribonuclease H-like"/>
    <property type="match status" value="1"/>
</dbReference>
<dbReference type="PANTHER" id="PTHR47266">
    <property type="entry name" value="ENDONUCLEASE-RELATED"/>
    <property type="match status" value="1"/>
</dbReference>
<gene>
    <name evidence="2" type="ORF">RFI_00123</name>
</gene>
<dbReference type="Proteomes" id="UP000023152">
    <property type="component" value="Unassembled WGS sequence"/>
</dbReference>
<feature type="domain" description="Integrase catalytic" evidence="1">
    <location>
        <begin position="71"/>
        <end position="176"/>
    </location>
</feature>
<reference evidence="2 3" key="1">
    <citation type="journal article" date="2013" name="Curr. Biol.">
        <title>The Genome of the Foraminiferan Reticulomyxa filosa.</title>
        <authorList>
            <person name="Glockner G."/>
            <person name="Hulsmann N."/>
            <person name="Schleicher M."/>
            <person name="Noegel A.A."/>
            <person name="Eichinger L."/>
            <person name="Gallinger C."/>
            <person name="Pawlowski J."/>
            <person name="Sierra R."/>
            <person name="Euteneuer U."/>
            <person name="Pillet L."/>
            <person name="Moustafa A."/>
            <person name="Platzer M."/>
            <person name="Groth M."/>
            <person name="Szafranski K."/>
            <person name="Schliwa M."/>
        </authorList>
    </citation>
    <scope>NUCLEOTIDE SEQUENCE [LARGE SCALE GENOMIC DNA]</scope>
</reference>
<dbReference type="OrthoDB" id="4369127at2759"/>
<keyword evidence="3" id="KW-1185">Reference proteome</keyword>
<evidence type="ECO:0000313" key="2">
    <source>
        <dbReference type="EMBL" id="ETO36938.1"/>
    </source>
</evidence>
<evidence type="ECO:0000259" key="1">
    <source>
        <dbReference type="PROSITE" id="PS50994"/>
    </source>
</evidence>
<dbReference type="GO" id="GO:0003676">
    <property type="term" value="F:nucleic acid binding"/>
    <property type="evidence" value="ECO:0007669"/>
    <property type="project" value="InterPro"/>
</dbReference>
<organism evidence="2 3">
    <name type="scientific">Reticulomyxa filosa</name>
    <dbReference type="NCBI Taxonomy" id="46433"/>
    <lineage>
        <taxon>Eukaryota</taxon>
        <taxon>Sar</taxon>
        <taxon>Rhizaria</taxon>
        <taxon>Retaria</taxon>
        <taxon>Foraminifera</taxon>
        <taxon>Monothalamids</taxon>
        <taxon>Reticulomyxidae</taxon>
        <taxon>Reticulomyxa</taxon>
    </lineage>
</organism>
<evidence type="ECO:0000313" key="3">
    <source>
        <dbReference type="Proteomes" id="UP000023152"/>
    </source>
</evidence>
<protein>
    <recommendedName>
        <fullName evidence="1">Integrase catalytic domain-containing protein</fullName>
    </recommendedName>
</protein>
<dbReference type="InterPro" id="IPR012337">
    <property type="entry name" value="RNaseH-like_sf"/>
</dbReference>
<dbReference type="InterPro" id="IPR052160">
    <property type="entry name" value="Gypsy_RT_Integrase-like"/>
</dbReference>
<dbReference type="PROSITE" id="PS50994">
    <property type="entry name" value="INTEGRASE"/>
    <property type="match status" value="1"/>
</dbReference>
<dbReference type="InterPro" id="IPR036397">
    <property type="entry name" value="RNaseH_sf"/>
</dbReference>